<dbReference type="RefSeq" id="WP_098783783.1">
    <property type="nucleotide sequence ID" value="NZ_NULI01000293.1"/>
</dbReference>
<evidence type="ECO:0000256" key="1">
    <source>
        <dbReference type="ARBA" id="ARBA00004651"/>
    </source>
</evidence>
<dbReference type="GO" id="GO:0005886">
    <property type="term" value="C:plasma membrane"/>
    <property type="evidence" value="ECO:0007669"/>
    <property type="project" value="UniProtKB-SubCell"/>
</dbReference>
<dbReference type="InterPro" id="IPR052536">
    <property type="entry name" value="ABC-4_Integral_Memb_Prot"/>
</dbReference>
<feature type="transmembrane region" description="Helical" evidence="6">
    <location>
        <begin position="199"/>
        <end position="219"/>
    </location>
</feature>
<protein>
    <submittedName>
        <fullName evidence="8">ABC transporter permease</fullName>
    </submittedName>
</protein>
<gene>
    <name evidence="8" type="ORF">COC69_31360</name>
</gene>
<feature type="transmembrane region" description="Helical" evidence="6">
    <location>
        <begin position="151"/>
        <end position="170"/>
    </location>
</feature>
<dbReference type="GO" id="GO:0055085">
    <property type="term" value="P:transmembrane transport"/>
    <property type="evidence" value="ECO:0007669"/>
    <property type="project" value="UniProtKB-UniRule"/>
</dbReference>
<feature type="transmembrane region" description="Helical" evidence="6">
    <location>
        <begin position="60"/>
        <end position="80"/>
    </location>
</feature>
<sequence length="659" mass="76437">MTLSRIYFRNIKYNLRNYICYLFSLIFSIFIYFIFSSLQYNAQIEQVTQTSKKMSGIFQVSSSILALFVAVFIIYSNVFFTDKRKKEIGIYSILGIQKQQIVKMLFYENLIIGALALGVGIIAGSLCSKLFLELLINLMNLDMQIDFELSISAIINTSIIFFLTILYVSIQNYRLIYRFKLIEWFQTEKEIGSIPKGSVMMTVVSFFLIGSSYFVALMFFKITQYINFQYINFFGVTFYIVFGKVIGTYFLFKYMLVFILWKVRNNKTTFYNGMTRVTVSQLLYRTKEKVKLLATISILSTVMLSVVGISITMYHDTVKKIKDIAPYSYSYEKKDSKLGNKINTILNAEQQNHSITKQFDIEMIPVFGIFEGEKADRIINLHYRKTKQYQLVSQSTFNHFARKINVEPLHLYDKEAFVFDGMYKKGNGLSSVYTGNKAVFPFGKNKTITVNIKGASAINITNLGELIVIIPDTIFQQEKHKFKTRIVRNINVKDEKHSEILTEKLLQIMPTPVNDISPFKSFYTLYKNESARTGMMVFVGVFLGFVFMLVTGLIIYLKQITEANVDYNQYFILQKIGRTRQEIKQTIAKQVRFAFIMPLLISSLHSLVVLKGLSIVFSYEIVISILISFFAYSFIYIGYYFLTVHSYYKIINNQVFSIQ</sequence>
<feature type="domain" description="ABC3 transporter permease C-terminal" evidence="7">
    <location>
        <begin position="63"/>
        <end position="170"/>
    </location>
</feature>
<keyword evidence="4 6" id="KW-1133">Transmembrane helix</keyword>
<feature type="transmembrane region" description="Helical" evidence="6">
    <location>
        <begin position="231"/>
        <end position="252"/>
    </location>
</feature>
<organism evidence="8 9">
    <name type="scientific">Bacillus cereus</name>
    <dbReference type="NCBI Taxonomy" id="1396"/>
    <lineage>
        <taxon>Bacteria</taxon>
        <taxon>Bacillati</taxon>
        <taxon>Bacillota</taxon>
        <taxon>Bacilli</taxon>
        <taxon>Bacillales</taxon>
        <taxon>Bacillaceae</taxon>
        <taxon>Bacillus</taxon>
        <taxon>Bacillus cereus group</taxon>
    </lineage>
</organism>
<accession>A0A9X7CGZ3</accession>
<keyword evidence="2 6" id="KW-1003">Cell membrane</keyword>
<dbReference type="InterPro" id="IPR003838">
    <property type="entry name" value="ABC3_permease_C"/>
</dbReference>
<feature type="transmembrane region" description="Helical" evidence="6">
    <location>
        <begin position="535"/>
        <end position="557"/>
    </location>
</feature>
<evidence type="ECO:0000256" key="5">
    <source>
        <dbReference type="ARBA" id="ARBA00023136"/>
    </source>
</evidence>
<dbReference type="EMBL" id="NULI01000293">
    <property type="protein sequence ID" value="PGS63648.1"/>
    <property type="molecule type" value="Genomic_DNA"/>
</dbReference>
<evidence type="ECO:0000313" key="8">
    <source>
        <dbReference type="EMBL" id="PGS63648.1"/>
    </source>
</evidence>
<feature type="transmembrane region" description="Helical" evidence="6">
    <location>
        <begin position="621"/>
        <end position="642"/>
    </location>
</feature>
<keyword evidence="5 6" id="KW-0472">Membrane</keyword>
<feature type="transmembrane region" description="Helical" evidence="6">
    <location>
        <begin position="110"/>
        <end position="131"/>
    </location>
</feature>
<dbReference type="AlphaFoldDB" id="A0A9X7CGZ3"/>
<evidence type="ECO:0000256" key="2">
    <source>
        <dbReference type="ARBA" id="ARBA00022475"/>
    </source>
</evidence>
<dbReference type="Proteomes" id="UP000224203">
    <property type="component" value="Unassembled WGS sequence"/>
</dbReference>
<dbReference type="PANTHER" id="PTHR46795:SF3">
    <property type="entry name" value="ABC TRANSPORTER PERMEASE"/>
    <property type="match status" value="1"/>
</dbReference>
<evidence type="ECO:0000256" key="6">
    <source>
        <dbReference type="PIRNR" id="PIRNR018968"/>
    </source>
</evidence>
<evidence type="ECO:0000313" key="9">
    <source>
        <dbReference type="Proteomes" id="UP000224203"/>
    </source>
</evidence>
<proteinExistence type="inferred from homology"/>
<feature type="transmembrane region" description="Helical" evidence="6">
    <location>
        <begin position="593"/>
        <end position="615"/>
    </location>
</feature>
<reference evidence="8 9" key="1">
    <citation type="submission" date="2017-09" db="EMBL/GenBank/DDBJ databases">
        <title>Large-scale bioinformatics analysis of Bacillus genomes uncovers conserved roles of natural products in bacterial physiology.</title>
        <authorList>
            <consortium name="Agbiome Team Llc"/>
            <person name="Bleich R.M."/>
            <person name="Grubbs K.J."/>
            <person name="Santa Maria K.C."/>
            <person name="Allen S.E."/>
            <person name="Farag S."/>
            <person name="Shank E.A."/>
            <person name="Bowers A."/>
        </authorList>
    </citation>
    <scope>NUCLEOTIDE SEQUENCE [LARGE SCALE GENOMIC DNA]</scope>
    <source>
        <strain evidence="8 9">AFS041711</strain>
    </source>
</reference>
<evidence type="ECO:0000256" key="3">
    <source>
        <dbReference type="ARBA" id="ARBA00022692"/>
    </source>
</evidence>
<feature type="transmembrane region" description="Helical" evidence="6">
    <location>
        <begin position="20"/>
        <end position="40"/>
    </location>
</feature>
<comment type="subcellular location">
    <subcellularLocation>
        <location evidence="1 6">Cell membrane</location>
        <topology evidence="1 6">Multi-pass membrane protein</topology>
    </subcellularLocation>
</comment>
<keyword evidence="6" id="KW-0813">Transport</keyword>
<name>A0A9X7CGZ3_BACCE</name>
<feature type="transmembrane region" description="Helical" evidence="6">
    <location>
        <begin position="292"/>
        <end position="314"/>
    </location>
</feature>
<evidence type="ECO:0000256" key="4">
    <source>
        <dbReference type="ARBA" id="ARBA00022989"/>
    </source>
</evidence>
<keyword evidence="3 6" id="KW-0812">Transmembrane</keyword>
<dbReference type="PIRSF" id="PIRSF018968">
    <property type="entry name" value="ABC_permease_BceB"/>
    <property type="match status" value="1"/>
</dbReference>
<dbReference type="InterPro" id="IPR027022">
    <property type="entry name" value="ABC_permease_BceB-typ"/>
</dbReference>
<dbReference type="PANTHER" id="PTHR46795">
    <property type="entry name" value="ABC TRANSPORTER PERMEASE-RELATED-RELATED"/>
    <property type="match status" value="1"/>
</dbReference>
<dbReference type="Pfam" id="PF02687">
    <property type="entry name" value="FtsX"/>
    <property type="match status" value="1"/>
</dbReference>
<comment type="similarity">
    <text evidence="6">Belongs to the ABC-4 integral membrane protein family.</text>
</comment>
<evidence type="ECO:0000259" key="7">
    <source>
        <dbReference type="Pfam" id="PF02687"/>
    </source>
</evidence>
<comment type="caution">
    <text evidence="8">The sequence shown here is derived from an EMBL/GenBank/DDBJ whole genome shotgun (WGS) entry which is preliminary data.</text>
</comment>